<proteinExistence type="predicted"/>
<evidence type="ECO:0000313" key="3">
    <source>
        <dbReference type="EMBL" id="POR39085.1"/>
    </source>
</evidence>
<organism evidence="3 4">
    <name type="scientific">Tolypocladium paradoxum</name>
    <dbReference type="NCBI Taxonomy" id="94208"/>
    <lineage>
        <taxon>Eukaryota</taxon>
        <taxon>Fungi</taxon>
        <taxon>Dikarya</taxon>
        <taxon>Ascomycota</taxon>
        <taxon>Pezizomycotina</taxon>
        <taxon>Sordariomycetes</taxon>
        <taxon>Hypocreomycetidae</taxon>
        <taxon>Hypocreales</taxon>
        <taxon>Ophiocordycipitaceae</taxon>
        <taxon>Tolypocladium</taxon>
    </lineage>
</organism>
<dbReference type="STRING" id="94208.A0A2S4L9G0"/>
<feature type="compositionally biased region" description="Gly residues" evidence="1">
    <location>
        <begin position="576"/>
        <end position="587"/>
    </location>
</feature>
<feature type="compositionally biased region" description="Basic and acidic residues" evidence="1">
    <location>
        <begin position="178"/>
        <end position="188"/>
    </location>
</feature>
<feature type="compositionally biased region" description="Basic and acidic residues" evidence="1">
    <location>
        <begin position="142"/>
        <end position="157"/>
    </location>
</feature>
<dbReference type="PANTHER" id="PTHR47031:SF3">
    <property type="entry name" value="SAP DOMAIN-CONTAINING PROTEIN"/>
    <property type="match status" value="1"/>
</dbReference>
<dbReference type="CDD" id="cd12432">
    <property type="entry name" value="RRM_ACINU"/>
    <property type="match status" value="1"/>
</dbReference>
<feature type="compositionally biased region" description="Basic and acidic residues" evidence="1">
    <location>
        <begin position="613"/>
        <end position="629"/>
    </location>
</feature>
<feature type="compositionally biased region" description="Acidic residues" evidence="1">
    <location>
        <begin position="36"/>
        <end position="48"/>
    </location>
</feature>
<dbReference type="PANTHER" id="PTHR47031">
    <property type="entry name" value="SAP DNA-BINDING DOMAIN-CONTAINING PROTEIN"/>
    <property type="match status" value="1"/>
</dbReference>
<gene>
    <name evidence="3" type="ORF">TPAR_00701</name>
</gene>
<evidence type="ECO:0000259" key="2">
    <source>
        <dbReference type="PROSITE" id="PS50800"/>
    </source>
</evidence>
<feature type="compositionally biased region" description="Basic and acidic residues" evidence="1">
    <location>
        <begin position="488"/>
        <end position="498"/>
    </location>
</feature>
<reference evidence="3 4" key="1">
    <citation type="submission" date="2018-01" db="EMBL/GenBank/DDBJ databases">
        <title>Harnessing the power of phylogenomics to disentangle the directionality and signatures of interkingdom host jumping in the parasitic fungal genus Tolypocladium.</title>
        <authorList>
            <person name="Quandt C.A."/>
            <person name="Patterson W."/>
            <person name="Spatafora J.W."/>
        </authorList>
    </citation>
    <scope>NUCLEOTIDE SEQUENCE [LARGE SCALE GENOMIC DNA]</scope>
    <source>
        <strain evidence="3 4">NRBC 100945</strain>
    </source>
</reference>
<feature type="compositionally biased region" description="Basic and acidic residues" evidence="1">
    <location>
        <begin position="212"/>
        <end position="224"/>
    </location>
</feature>
<dbReference type="SUPFAM" id="SSF68906">
    <property type="entry name" value="SAP domain"/>
    <property type="match status" value="1"/>
</dbReference>
<dbReference type="Pfam" id="PF02037">
    <property type="entry name" value="SAP"/>
    <property type="match status" value="1"/>
</dbReference>
<dbReference type="GO" id="GO:0003676">
    <property type="term" value="F:nucleic acid binding"/>
    <property type="evidence" value="ECO:0007669"/>
    <property type="project" value="InterPro"/>
</dbReference>
<feature type="region of interest" description="Disordered" evidence="1">
    <location>
        <begin position="413"/>
        <end position="508"/>
    </location>
</feature>
<evidence type="ECO:0000256" key="1">
    <source>
        <dbReference type="SAM" id="MobiDB-lite"/>
    </source>
</evidence>
<feature type="compositionally biased region" description="Acidic residues" evidence="1">
    <location>
        <begin position="272"/>
        <end position="281"/>
    </location>
</feature>
<dbReference type="Gene3D" id="1.10.720.30">
    <property type="entry name" value="SAP domain"/>
    <property type="match status" value="1"/>
</dbReference>
<dbReference type="AlphaFoldDB" id="A0A2S4L9G0"/>
<dbReference type="InterPro" id="IPR003034">
    <property type="entry name" value="SAP_dom"/>
</dbReference>
<comment type="caution">
    <text evidence="3">The sequence shown here is derived from an EMBL/GenBank/DDBJ whole genome shotgun (WGS) entry which is preliminary data.</text>
</comment>
<dbReference type="SMART" id="SM00513">
    <property type="entry name" value="SAP"/>
    <property type="match status" value="1"/>
</dbReference>
<dbReference type="InterPro" id="IPR036361">
    <property type="entry name" value="SAP_dom_sf"/>
</dbReference>
<dbReference type="InterPro" id="IPR035979">
    <property type="entry name" value="RBD_domain_sf"/>
</dbReference>
<dbReference type="PROSITE" id="PS50800">
    <property type="entry name" value="SAP"/>
    <property type="match status" value="1"/>
</dbReference>
<dbReference type="InterPro" id="IPR034257">
    <property type="entry name" value="Acinus_RRM"/>
</dbReference>
<feature type="domain" description="SAP" evidence="2">
    <location>
        <begin position="4"/>
        <end position="38"/>
    </location>
</feature>
<sequence>MADWANLKVVELKAELKRRGLAQAGLKAELVARLEEADEEAAAPDEQPESPGEAADQEAELPEAQTDHGEKPKPATQVSDVDIPDAEGANIAEPAGDANAEPAETESKPASAEHGGDSRATPQYSIKTLSAVPSNTHHGHGILHDVQKHPEERHEAQDADAIESVAQEPVPTQPDKSPMMDDPNKGESADEMAIETTVDALKRKRRSASPTPKEDAVKRRRAEEGAEDSANEVFAPVAPAHDSAAKGDRATSENVAPDSKVSQATSVVPADDTQEDTEAPPEDVGPARHENTAAIYVNNLMRPIREVELRNHLVNLATPPGGERNDDVIIKFYVDSIRTHAFIVFASAPAAARVRNHLHGRVWPRESNRKVLFVDFVPVDKVDDWVRLEESHSGKNKPGNRWEVVYEADGDGDNVEATLRPTSVTSSSAAANPAGRPAMPAVGVEGAPTGPRGYHPSTAQISSPNRPPPEPTSMREGRHGASALRPQRSPDHVEDGYDRTSAQPGIQFQAVPLAMADRRLQSMRDFYTGDTTRQLGREINRYSFQEDDMFVDRGREVFEGIRPPHRQQALDRQRGLGNGRGRGGGRAGRAPRRGPAPFRPRGDRYVPGQGGPVEDRPPRHGEDDRRPRY</sequence>
<feature type="region of interest" description="Disordered" evidence="1">
    <location>
        <begin position="35"/>
        <end position="287"/>
    </location>
</feature>
<dbReference type="Proteomes" id="UP000237481">
    <property type="component" value="Unassembled WGS sequence"/>
</dbReference>
<keyword evidence="4" id="KW-1185">Reference proteome</keyword>
<name>A0A2S4L9G0_9HYPO</name>
<feature type="region of interest" description="Disordered" evidence="1">
    <location>
        <begin position="560"/>
        <end position="629"/>
    </location>
</feature>
<protein>
    <recommendedName>
        <fullName evidence="2">SAP domain-containing protein</fullName>
    </recommendedName>
</protein>
<dbReference type="EMBL" id="PKSG01000072">
    <property type="protein sequence ID" value="POR39085.1"/>
    <property type="molecule type" value="Genomic_DNA"/>
</dbReference>
<feature type="compositionally biased region" description="Polar residues" evidence="1">
    <location>
        <begin position="420"/>
        <end position="430"/>
    </location>
</feature>
<feature type="compositionally biased region" description="Polar residues" evidence="1">
    <location>
        <begin position="120"/>
        <end position="136"/>
    </location>
</feature>
<dbReference type="SUPFAM" id="SSF54928">
    <property type="entry name" value="RNA-binding domain, RBD"/>
    <property type="match status" value="1"/>
</dbReference>
<accession>A0A2S4L9G0</accession>
<dbReference type="OrthoDB" id="5348404at2759"/>
<evidence type="ECO:0000313" key="4">
    <source>
        <dbReference type="Proteomes" id="UP000237481"/>
    </source>
</evidence>